<reference evidence="1 2" key="1">
    <citation type="submission" date="2018-08" db="EMBL/GenBank/DDBJ databases">
        <title>A genome reference for cultivated species of the human gut microbiota.</title>
        <authorList>
            <person name="Zou Y."/>
            <person name="Xue W."/>
            <person name="Luo G."/>
        </authorList>
    </citation>
    <scope>NUCLEOTIDE SEQUENCE [LARGE SCALE GENOMIC DNA]</scope>
    <source>
        <strain evidence="1 2">AF25-6</strain>
    </source>
</reference>
<name>A0A412E096_BACSE</name>
<organism evidence="1 2">
    <name type="scientific">Bacteroides stercoris</name>
    <dbReference type="NCBI Taxonomy" id="46506"/>
    <lineage>
        <taxon>Bacteria</taxon>
        <taxon>Pseudomonadati</taxon>
        <taxon>Bacteroidota</taxon>
        <taxon>Bacteroidia</taxon>
        <taxon>Bacteroidales</taxon>
        <taxon>Bacteroidaceae</taxon>
        <taxon>Bacteroides</taxon>
    </lineage>
</organism>
<accession>A0A412E096</accession>
<sequence>MFQINRKELIQSLIQRSTYCLSAPLAETNAYKLIVDCNIFMGIDTMVPIPNNLYIFDKTTQKTVFVSAINEYLKKECINIFRDLNANDFKNSLEKQVLTYTKGNVERSFERILSPTGWGLKEYVPLKKRILI</sequence>
<evidence type="ECO:0000313" key="1">
    <source>
        <dbReference type="EMBL" id="RGR26091.1"/>
    </source>
</evidence>
<comment type="caution">
    <text evidence="1">The sequence shown here is derived from an EMBL/GenBank/DDBJ whole genome shotgun (WGS) entry which is preliminary data.</text>
</comment>
<gene>
    <name evidence="1" type="ORF">DWY58_16140</name>
</gene>
<protein>
    <submittedName>
        <fullName evidence="1">Uncharacterized protein</fullName>
    </submittedName>
</protein>
<dbReference type="Proteomes" id="UP000284161">
    <property type="component" value="Unassembled WGS sequence"/>
</dbReference>
<proteinExistence type="predicted"/>
<dbReference type="AlphaFoldDB" id="A0A412E096"/>
<evidence type="ECO:0000313" key="2">
    <source>
        <dbReference type="Proteomes" id="UP000284161"/>
    </source>
</evidence>
<dbReference type="EMBL" id="QRUB01000025">
    <property type="protein sequence ID" value="RGR26091.1"/>
    <property type="molecule type" value="Genomic_DNA"/>
</dbReference>